<protein>
    <recommendedName>
        <fullName evidence="6">FAD-binding domain-containing protein</fullName>
    </recommendedName>
</protein>
<keyword evidence="2" id="KW-0285">Flavoprotein</keyword>
<dbReference type="InterPro" id="IPR002938">
    <property type="entry name" value="FAD-bd"/>
</dbReference>
<evidence type="ECO:0000256" key="2">
    <source>
        <dbReference type="ARBA" id="ARBA00022630"/>
    </source>
</evidence>
<dbReference type="EMBL" id="KN840796">
    <property type="protein sequence ID" value="KIP01415.1"/>
    <property type="molecule type" value="Genomic_DNA"/>
</dbReference>
<evidence type="ECO:0000256" key="4">
    <source>
        <dbReference type="ARBA" id="ARBA00023002"/>
    </source>
</evidence>
<sequence length="397" mass="43351">MTLCSVPVAVIGSGIAGPALAIFLKMRGYEPVIYERTSCPVEAGLCLGLQPNGLRVLSKIPGLVEFIGGWPVDEYGFYSVLPEDKGVLAELDQPRQLRQAQGVGPVGIRRSDLQLRLVQFAQNAGVKVAWGHQLETLAQREDAVELRFANGVVASASFVVGCDGLHSNTRSCLFGEQPADFTGLTQCGGFSPIPPRLRQRSMTMSLYGNGIHLVAVQVDEDTMGWAVTQREPEAKETWRTMDDSAIAEMKQSLLSEWDFGGGELVKNSTNVTKYGLYDRPKLSTWHKGRVLLIGDAAHPTSPHLGQGANQAFEDVDLLVGLLDKHNPSAGAPSTHALHTVFTELEAVRIPRSAELVALARAQGEIRVLQGVDACMRRNERYREKFRNKQLLRARLGA</sequence>
<reference evidence="7 8" key="1">
    <citation type="journal article" date="2014" name="PLoS Genet.">
        <title>Analysis of the Phlebiopsis gigantea genome, transcriptome and secretome provides insight into its pioneer colonization strategies of wood.</title>
        <authorList>
            <person name="Hori C."/>
            <person name="Ishida T."/>
            <person name="Igarashi K."/>
            <person name="Samejima M."/>
            <person name="Suzuki H."/>
            <person name="Master E."/>
            <person name="Ferreira P."/>
            <person name="Ruiz-Duenas F.J."/>
            <person name="Held B."/>
            <person name="Canessa P."/>
            <person name="Larrondo L.F."/>
            <person name="Schmoll M."/>
            <person name="Druzhinina I.S."/>
            <person name="Kubicek C.P."/>
            <person name="Gaskell J.A."/>
            <person name="Kersten P."/>
            <person name="St John F."/>
            <person name="Glasner J."/>
            <person name="Sabat G."/>
            <person name="Splinter BonDurant S."/>
            <person name="Syed K."/>
            <person name="Yadav J."/>
            <person name="Mgbeahuruike A.C."/>
            <person name="Kovalchuk A."/>
            <person name="Asiegbu F.O."/>
            <person name="Lackner G."/>
            <person name="Hoffmeister D."/>
            <person name="Rencoret J."/>
            <person name="Gutierrez A."/>
            <person name="Sun H."/>
            <person name="Lindquist E."/>
            <person name="Barry K."/>
            <person name="Riley R."/>
            <person name="Grigoriev I.V."/>
            <person name="Henrissat B."/>
            <person name="Kues U."/>
            <person name="Berka R.M."/>
            <person name="Martinez A.T."/>
            <person name="Covert S.F."/>
            <person name="Blanchette R.A."/>
            <person name="Cullen D."/>
        </authorList>
    </citation>
    <scope>NUCLEOTIDE SEQUENCE [LARGE SCALE GENOMIC DNA]</scope>
    <source>
        <strain evidence="7 8">11061_1 CR5-6</strain>
    </source>
</reference>
<dbReference type="Gene3D" id="3.50.50.60">
    <property type="entry name" value="FAD/NAD(P)-binding domain"/>
    <property type="match status" value="1"/>
</dbReference>
<keyword evidence="8" id="KW-1185">Reference proteome</keyword>
<evidence type="ECO:0000313" key="8">
    <source>
        <dbReference type="Proteomes" id="UP000053257"/>
    </source>
</evidence>
<organism evidence="7 8">
    <name type="scientific">Phlebiopsis gigantea (strain 11061_1 CR5-6)</name>
    <name type="common">White-rot fungus</name>
    <name type="synonym">Peniophora gigantea</name>
    <dbReference type="NCBI Taxonomy" id="745531"/>
    <lineage>
        <taxon>Eukaryota</taxon>
        <taxon>Fungi</taxon>
        <taxon>Dikarya</taxon>
        <taxon>Basidiomycota</taxon>
        <taxon>Agaricomycotina</taxon>
        <taxon>Agaricomycetes</taxon>
        <taxon>Polyporales</taxon>
        <taxon>Phanerochaetaceae</taxon>
        <taxon>Phlebiopsis</taxon>
    </lineage>
</organism>
<keyword evidence="5" id="KW-0503">Monooxygenase</keyword>
<evidence type="ECO:0000259" key="6">
    <source>
        <dbReference type="Pfam" id="PF01494"/>
    </source>
</evidence>
<evidence type="ECO:0000313" key="7">
    <source>
        <dbReference type="EMBL" id="KIP01415.1"/>
    </source>
</evidence>
<keyword evidence="3" id="KW-0274">FAD</keyword>
<dbReference type="Proteomes" id="UP000053257">
    <property type="component" value="Unassembled WGS sequence"/>
</dbReference>
<dbReference type="AlphaFoldDB" id="A0A0C3S1N3"/>
<dbReference type="InterPro" id="IPR050493">
    <property type="entry name" value="FAD-dep_Monooxygenase_BioMet"/>
</dbReference>
<name>A0A0C3S1N3_PHLG1</name>
<dbReference type="InterPro" id="IPR036188">
    <property type="entry name" value="FAD/NAD-bd_sf"/>
</dbReference>
<dbReference type="GO" id="GO:0004497">
    <property type="term" value="F:monooxygenase activity"/>
    <property type="evidence" value="ECO:0007669"/>
    <property type="project" value="UniProtKB-KW"/>
</dbReference>
<dbReference type="Pfam" id="PF01494">
    <property type="entry name" value="FAD_binding_3"/>
    <property type="match status" value="1"/>
</dbReference>
<accession>A0A0C3S1N3</accession>
<evidence type="ECO:0000256" key="1">
    <source>
        <dbReference type="ARBA" id="ARBA00007992"/>
    </source>
</evidence>
<dbReference type="PANTHER" id="PTHR13789:SF309">
    <property type="entry name" value="PUTATIVE (AFU_ORTHOLOGUE AFUA_6G14510)-RELATED"/>
    <property type="match status" value="1"/>
</dbReference>
<evidence type="ECO:0000256" key="5">
    <source>
        <dbReference type="ARBA" id="ARBA00023033"/>
    </source>
</evidence>
<dbReference type="PRINTS" id="PR00420">
    <property type="entry name" value="RNGMNOXGNASE"/>
</dbReference>
<feature type="domain" description="FAD-binding" evidence="6">
    <location>
        <begin position="6"/>
        <end position="320"/>
    </location>
</feature>
<dbReference type="GO" id="GO:0071949">
    <property type="term" value="F:FAD binding"/>
    <property type="evidence" value="ECO:0007669"/>
    <property type="project" value="InterPro"/>
</dbReference>
<dbReference type="HOGENOM" id="CLU_009665_19_5_1"/>
<evidence type="ECO:0000256" key="3">
    <source>
        <dbReference type="ARBA" id="ARBA00022827"/>
    </source>
</evidence>
<dbReference type="OrthoDB" id="47494at2759"/>
<dbReference type="STRING" id="745531.A0A0C3S1N3"/>
<dbReference type="PANTHER" id="PTHR13789">
    <property type="entry name" value="MONOOXYGENASE"/>
    <property type="match status" value="1"/>
</dbReference>
<comment type="similarity">
    <text evidence="1">Belongs to the paxM FAD-dependent monooxygenase family.</text>
</comment>
<proteinExistence type="inferred from homology"/>
<keyword evidence="4" id="KW-0560">Oxidoreductase</keyword>
<gene>
    <name evidence="7" type="ORF">PHLGIDRAFT_131270</name>
</gene>
<dbReference type="SUPFAM" id="SSF51905">
    <property type="entry name" value="FAD/NAD(P)-binding domain"/>
    <property type="match status" value="1"/>
</dbReference>